<organism evidence="1 2">
    <name type="scientific">Rhizobium jaguaris</name>
    <dbReference type="NCBI Taxonomy" id="1312183"/>
    <lineage>
        <taxon>Bacteria</taxon>
        <taxon>Pseudomonadati</taxon>
        <taxon>Pseudomonadota</taxon>
        <taxon>Alphaproteobacteria</taxon>
        <taxon>Hyphomicrobiales</taxon>
        <taxon>Rhizobiaceae</taxon>
        <taxon>Rhizobium/Agrobacterium group</taxon>
        <taxon>Rhizobium</taxon>
    </lineage>
</organism>
<sequence length="105" mass="11898">MTGKVMEWAPFRLRANVSEGALLEAAARMQDLFLKRQPGYLNRELVRGNDGTYVDVIWWRSHADAAAAMPKVHASKDCLDYFDHMQIDAANAGTSVLHFEQLRSF</sequence>
<dbReference type="InterPro" id="IPR011008">
    <property type="entry name" value="Dimeric_a/b-barrel"/>
</dbReference>
<evidence type="ECO:0000313" key="2">
    <source>
        <dbReference type="Proteomes" id="UP000282195"/>
    </source>
</evidence>
<dbReference type="EMBL" id="CP032694">
    <property type="protein sequence ID" value="AYG59441.1"/>
    <property type="molecule type" value="Genomic_DNA"/>
</dbReference>
<evidence type="ECO:0000313" key="1">
    <source>
        <dbReference type="EMBL" id="AYG59441.1"/>
    </source>
</evidence>
<reference evidence="1 2" key="1">
    <citation type="submission" date="2018-10" db="EMBL/GenBank/DDBJ databases">
        <title>Rhizobium etli, R. leguminosarum and a new Rhizobium genospecies from Phaseolus dumosus.</title>
        <authorList>
            <person name="Ramirez-Puebla S.T."/>
            <person name="Rogel-Hernandez M.A."/>
            <person name="Guerrero G."/>
            <person name="Ormeno-Orrillo E."/>
            <person name="Martinez-Romero J.C."/>
            <person name="Negrete-Yankelevich S."/>
            <person name="Martinez-Romero E."/>
        </authorList>
    </citation>
    <scope>NUCLEOTIDE SEQUENCE [LARGE SCALE GENOMIC DNA]</scope>
    <source>
        <strain evidence="1 2">CCGE525</strain>
    </source>
</reference>
<dbReference type="Proteomes" id="UP000282195">
    <property type="component" value="Chromosome"/>
</dbReference>
<accession>A0A387FUF8</accession>
<dbReference type="SUPFAM" id="SSF54909">
    <property type="entry name" value="Dimeric alpha+beta barrel"/>
    <property type="match status" value="1"/>
</dbReference>
<gene>
    <name evidence="1" type="ORF">CCGE525_12020</name>
</gene>
<dbReference type="AlphaFoldDB" id="A0A387FUF8"/>
<dbReference type="Gene3D" id="3.30.70.100">
    <property type="match status" value="1"/>
</dbReference>
<dbReference type="KEGG" id="rjg:CCGE525_12020"/>
<evidence type="ECO:0008006" key="3">
    <source>
        <dbReference type="Google" id="ProtNLM"/>
    </source>
</evidence>
<keyword evidence="2" id="KW-1185">Reference proteome</keyword>
<protein>
    <recommendedName>
        <fullName evidence="3">ABM domain-containing protein</fullName>
    </recommendedName>
</protein>
<proteinExistence type="predicted"/>
<name>A0A387FUF8_9HYPH</name>